<comment type="caution">
    <text evidence="2">The sequence shown here is derived from an EMBL/GenBank/DDBJ whole genome shotgun (WGS) entry which is preliminary data.</text>
</comment>
<accession>A0A443R8I9</accession>
<sequence length="405" mass="46970">MNNDNLIDYFNGKKVLRKHSATDGDWFGFGVENGGYLPQKFAEKPPLHWVNKSLEKIKKEFAVSKHNGYRYLLKHDNQSFLEYCSKEPHLFYPPEVVDWVQLRTAKLGLDTRGFVDHYFYENFLTSEFFTIEGGLTKIIKALESLLKAKAKLRHRVIAIKFLGFERKLEIVTNRGRKFYDYVILTPTLKAIQSIDMKSLHLSLKKRVAFEVINYLDGIKIALQFKSRFWENEKTMNGKPIFGGQAFTDLPATTIVFPSTHLGCTDCRGVLLATYTHDRRTKEFDFLSDSDKVKLALKNMREIFGDIVIEQYTGNYYVKSWQNDELFRAISPYFDAGQFSSYYRELRKPEMNGRLHFANDIAIPHGSSSGSVNAAYFAIEGILKNENLSKKLNEFRSKWGVEREFI</sequence>
<name>A0A443R8I9_9ACAR</name>
<gene>
    <name evidence="2" type="ORF">B4U79_17512</name>
</gene>
<dbReference type="EMBL" id="NCKU01001649">
    <property type="protein sequence ID" value="RWS11583.1"/>
    <property type="molecule type" value="Genomic_DNA"/>
</dbReference>
<dbReference type="PROSITE" id="PS00372">
    <property type="entry name" value="PTS_EIIA_TYPE_2_HIS"/>
    <property type="match status" value="1"/>
</dbReference>
<dbReference type="OrthoDB" id="5046242at2759"/>
<dbReference type="SUPFAM" id="SSF54373">
    <property type="entry name" value="FAD-linked reductases, C-terminal domain"/>
    <property type="match status" value="1"/>
</dbReference>
<dbReference type="AlphaFoldDB" id="A0A443R8I9"/>
<dbReference type="SUPFAM" id="SSF51905">
    <property type="entry name" value="FAD/NAD(P)-binding domain"/>
    <property type="match status" value="1"/>
</dbReference>
<dbReference type="PANTHER" id="PTHR10742">
    <property type="entry name" value="FLAVIN MONOAMINE OXIDASE"/>
    <property type="match status" value="1"/>
</dbReference>
<organism evidence="2 3">
    <name type="scientific">Dinothrombium tinctorium</name>
    <dbReference type="NCBI Taxonomy" id="1965070"/>
    <lineage>
        <taxon>Eukaryota</taxon>
        <taxon>Metazoa</taxon>
        <taxon>Ecdysozoa</taxon>
        <taxon>Arthropoda</taxon>
        <taxon>Chelicerata</taxon>
        <taxon>Arachnida</taxon>
        <taxon>Acari</taxon>
        <taxon>Acariformes</taxon>
        <taxon>Trombidiformes</taxon>
        <taxon>Prostigmata</taxon>
        <taxon>Anystina</taxon>
        <taxon>Parasitengona</taxon>
        <taxon>Trombidioidea</taxon>
        <taxon>Trombidiidae</taxon>
        <taxon>Dinothrombium</taxon>
    </lineage>
</organism>
<dbReference type="Gene3D" id="3.50.50.60">
    <property type="entry name" value="FAD/NAD(P)-binding domain"/>
    <property type="match status" value="1"/>
</dbReference>
<dbReference type="InterPro" id="IPR036188">
    <property type="entry name" value="FAD/NAD-bd_sf"/>
</dbReference>
<dbReference type="InterPro" id="IPR002178">
    <property type="entry name" value="PTS_EIIA_type-2_dom"/>
</dbReference>
<evidence type="ECO:0000313" key="3">
    <source>
        <dbReference type="Proteomes" id="UP000285301"/>
    </source>
</evidence>
<dbReference type="GO" id="GO:0009063">
    <property type="term" value="P:amino acid catabolic process"/>
    <property type="evidence" value="ECO:0007669"/>
    <property type="project" value="TreeGrafter"/>
</dbReference>
<dbReference type="InterPro" id="IPR002937">
    <property type="entry name" value="Amino_oxidase"/>
</dbReference>
<protein>
    <recommendedName>
        <fullName evidence="1">PTS EIIA type-2 domain-containing protein</fullName>
    </recommendedName>
</protein>
<dbReference type="InterPro" id="IPR050281">
    <property type="entry name" value="Flavin_monoamine_oxidase"/>
</dbReference>
<dbReference type="STRING" id="1965070.A0A443R8I9"/>
<evidence type="ECO:0000313" key="2">
    <source>
        <dbReference type="EMBL" id="RWS11583.1"/>
    </source>
</evidence>
<proteinExistence type="predicted"/>
<feature type="domain" description="PTS EIIA type-2" evidence="1">
    <location>
        <begin position="349"/>
        <end position="365"/>
    </location>
</feature>
<reference evidence="2 3" key="1">
    <citation type="journal article" date="2018" name="Gigascience">
        <title>Genomes of trombidid mites reveal novel predicted allergens and laterally-transferred genes associated with secondary metabolism.</title>
        <authorList>
            <person name="Dong X."/>
            <person name="Chaisiri K."/>
            <person name="Xia D."/>
            <person name="Armstrong S.D."/>
            <person name="Fang Y."/>
            <person name="Donnelly M.J."/>
            <person name="Kadowaki T."/>
            <person name="McGarry J.W."/>
            <person name="Darby A.C."/>
            <person name="Makepeace B.L."/>
        </authorList>
    </citation>
    <scope>NUCLEOTIDE SEQUENCE [LARGE SCALE GENOMIC DNA]</scope>
    <source>
        <strain evidence="2">UoL-WK</strain>
    </source>
</reference>
<dbReference type="PANTHER" id="PTHR10742:SF342">
    <property type="entry name" value="AMINE OXIDASE"/>
    <property type="match status" value="1"/>
</dbReference>
<evidence type="ECO:0000259" key="1">
    <source>
        <dbReference type="PROSITE" id="PS00372"/>
    </source>
</evidence>
<dbReference type="Pfam" id="PF01593">
    <property type="entry name" value="Amino_oxidase"/>
    <property type="match status" value="1"/>
</dbReference>
<keyword evidence="3" id="KW-1185">Reference proteome</keyword>
<dbReference type="Proteomes" id="UP000285301">
    <property type="component" value="Unassembled WGS sequence"/>
</dbReference>
<dbReference type="GO" id="GO:0001716">
    <property type="term" value="F:L-amino-acid oxidase activity"/>
    <property type="evidence" value="ECO:0007669"/>
    <property type="project" value="TreeGrafter"/>
</dbReference>